<gene>
    <name evidence="1" type="ORF">K503DRAFT_15574</name>
</gene>
<evidence type="ECO:0000313" key="2">
    <source>
        <dbReference type="Proteomes" id="UP000092154"/>
    </source>
</evidence>
<keyword evidence="2" id="KW-1185">Reference proteome</keyword>
<name>A0A1B7NG50_9AGAM</name>
<dbReference type="AlphaFoldDB" id="A0A1B7NG50"/>
<proteinExistence type="predicted"/>
<reference evidence="1 2" key="1">
    <citation type="submission" date="2016-06" db="EMBL/GenBank/DDBJ databases">
        <title>Comparative genomics of the ectomycorrhizal sister species Rhizopogon vinicolor and Rhizopogon vesiculosus (Basidiomycota: Boletales) reveals a divergence of the mating type B locus.</title>
        <authorList>
            <consortium name="DOE Joint Genome Institute"/>
            <person name="Mujic A.B."/>
            <person name="Kuo A."/>
            <person name="Tritt A."/>
            <person name="Lipzen A."/>
            <person name="Chen C."/>
            <person name="Johnson J."/>
            <person name="Sharma A."/>
            <person name="Barry K."/>
            <person name="Grigoriev I.V."/>
            <person name="Spatafora J.W."/>
        </authorList>
    </citation>
    <scope>NUCLEOTIDE SEQUENCE [LARGE SCALE GENOMIC DNA]</scope>
    <source>
        <strain evidence="1 2">AM-OR11-026</strain>
    </source>
</reference>
<sequence>MTISDTMVTPPAAGGTNFIPVIGETAFSQPTESALRKLDNTIRSNPEALMVVLVEIEEHHVYGTDPRTTPLKHDNGLSLVKDRMLDLWQQMNPSRNVSTLLAPAAVDWHKLAVSLLKATPAFSRHGKWYRKHCTVFPCATSHRCLCAASRRCPWPPTTAPTVHCVSSSSTQRWRRQIHSKHTCRTAHRM</sequence>
<dbReference type="Proteomes" id="UP000092154">
    <property type="component" value="Unassembled WGS sequence"/>
</dbReference>
<protein>
    <submittedName>
        <fullName evidence="1">Uncharacterized protein</fullName>
    </submittedName>
</protein>
<evidence type="ECO:0000313" key="1">
    <source>
        <dbReference type="EMBL" id="OAX43846.1"/>
    </source>
</evidence>
<accession>A0A1B7NG50</accession>
<dbReference type="EMBL" id="KV448131">
    <property type="protein sequence ID" value="OAX43846.1"/>
    <property type="molecule type" value="Genomic_DNA"/>
</dbReference>
<dbReference type="InParanoid" id="A0A1B7NG50"/>
<organism evidence="1 2">
    <name type="scientific">Rhizopogon vinicolor AM-OR11-026</name>
    <dbReference type="NCBI Taxonomy" id="1314800"/>
    <lineage>
        <taxon>Eukaryota</taxon>
        <taxon>Fungi</taxon>
        <taxon>Dikarya</taxon>
        <taxon>Basidiomycota</taxon>
        <taxon>Agaricomycotina</taxon>
        <taxon>Agaricomycetes</taxon>
        <taxon>Agaricomycetidae</taxon>
        <taxon>Boletales</taxon>
        <taxon>Suillineae</taxon>
        <taxon>Rhizopogonaceae</taxon>
        <taxon>Rhizopogon</taxon>
    </lineage>
</organism>